<dbReference type="OrthoDB" id="6612291at2759"/>
<dbReference type="Pfam" id="PF00083">
    <property type="entry name" value="Sugar_tr"/>
    <property type="match status" value="1"/>
</dbReference>
<evidence type="ECO:0000256" key="5">
    <source>
        <dbReference type="ARBA" id="ARBA00022989"/>
    </source>
</evidence>
<evidence type="ECO:0000256" key="1">
    <source>
        <dbReference type="ARBA" id="ARBA00004141"/>
    </source>
</evidence>
<dbReference type="RefSeq" id="XP_056469719.1">
    <property type="nucleotide sequence ID" value="XM_056622303.1"/>
</dbReference>
<dbReference type="PROSITE" id="PS00217">
    <property type="entry name" value="SUGAR_TRANSPORT_2"/>
    <property type="match status" value="1"/>
</dbReference>
<feature type="transmembrane region" description="Helical" evidence="8">
    <location>
        <begin position="356"/>
        <end position="376"/>
    </location>
</feature>
<name>A0A9W9ENH5_9EURO</name>
<feature type="transmembrane region" description="Helical" evidence="8">
    <location>
        <begin position="297"/>
        <end position="318"/>
    </location>
</feature>
<evidence type="ECO:0000313" key="11">
    <source>
        <dbReference type="Proteomes" id="UP001149074"/>
    </source>
</evidence>
<dbReference type="AlphaFoldDB" id="A0A9W9ENH5"/>
<dbReference type="GO" id="GO:0016020">
    <property type="term" value="C:membrane"/>
    <property type="evidence" value="ECO:0007669"/>
    <property type="project" value="UniProtKB-SubCell"/>
</dbReference>
<reference evidence="10" key="1">
    <citation type="submission" date="2022-11" db="EMBL/GenBank/DDBJ databases">
        <authorList>
            <person name="Petersen C."/>
        </authorList>
    </citation>
    <scope>NUCLEOTIDE SEQUENCE</scope>
    <source>
        <strain evidence="10">IBT 30761</strain>
    </source>
</reference>
<dbReference type="InterPro" id="IPR005829">
    <property type="entry name" value="Sugar_transporter_CS"/>
</dbReference>
<evidence type="ECO:0000256" key="7">
    <source>
        <dbReference type="RuleBase" id="RU003346"/>
    </source>
</evidence>
<organism evidence="10 11">
    <name type="scientific">Penicillium argentinense</name>
    <dbReference type="NCBI Taxonomy" id="1131581"/>
    <lineage>
        <taxon>Eukaryota</taxon>
        <taxon>Fungi</taxon>
        <taxon>Dikarya</taxon>
        <taxon>Ascomycota</taxon>
        <taxon>Pezizomycotina</taxon>
        <taxon>Eurotiomycetes</taxon>
        <taxon>Eurotiomycetidae</taxon>
        <taxon>Eurotiales</taxon>
        <taxon>Aspergillaceae</taxon>
        <taxon>Penicillium</taxon>
    </lineage>
</organism>
<feature type="transmembrane region" description="Helical" evidence="8">
    <location>
        <begin position="12"/>
        <end position="40"/>
    </location>
</feature>
<comment type="caution">
    <text evidence="10">The sequence shown here is derived from an EMBL/GenBank/DDBJ whole genome shotgun (WGS) entry which is preliminary data.</text>
</comment>
<protein>
    <recommendedName>
        <fullName evidence="9">Major facilitator superfamily (MFS) profile domain-containing protein</fullName>
    </recommendedName>
</protein>
<feature type="transmembrane region" description="Helical" evidence="8">
    <location>
        <begin position="397"/>
        <end position="416"/>
    </location>
</feature>
<evidence type="ECO:0000256" key="2">
    <source>
        <dbReference type="ARBA" id="ARBA00010992"/>
    </source>
</evidence>
<keyword evidence="3 7" id="KW-0813">Transport</keyword>
<comment type="subcellular location">
    <subcellularLocation>
        <location evidence="1">Membrane</location>
        <topology evidence="1">Multi-pass membrane protein</topology>
    </subcellularLocation>
</comment>
<dbReference type="InterPro" id="IPR020846">
    <property type="entry name" value="MFS_dom"/>
</dbReference>
<evidence type="ECO:0000313" key="10">
    <source>
        <dbReference type="EMBL" id="KAJ5085041.1"/>
    </source>
</evidence>
<feature type="transmembrane region" description="Helical" evidence="8">
    <location>
        <begin position="428"/>
        <end position="447"/>
    </location>
</feature>
<dbReference type="PROSITE" id="PS00216">
    <property type="entry name" value="SUGAR_TRANSPORT_1"/>
    <property type="match status" value="1"/>
</dbReference>
<feature type="transmembrane region" description="Helical" evidence="8">
    <location>
        <begin position="90"/>
        <end position="108"/>
    </location>
</feature>
<evidence type="ECO:0000256" key="4">
    <source>
        <dbReference type="ARBA" id="ARBA00022692"/>
    </source>
</evidence>
<dbReference type="PROSITE" id="PS50850">
    <property type="entry name" value="MFS"/>
    <property type="match status" value="1"/>
</dbReference>
<dbReference type="Gene3D" id="1.20.1250.20">
    <property type="entry name" value="MFS general substrate transporter like domains"/>
    <property type="match status" value="1"/>
</dbReference>
<feature type="transmembrane region" description="Helical" evidence="8">
    <location>
        <begin position="114"/>
        <end position="138"/>
    </location>
</feature>
<feature type="transmembrane region" description="Helical" evidence="8">
    <location>
        <begin position="325"/>
        <end position="344"/>
    </location>
</feature>
<evidence type="ECO:0000256" key="3">
    <source>
        <dbReference type="ARBA" id="ARBA00022448"/>
    </source>
</evidence>
<dbReference type="PANTHER" id="PTHR48022">
    <property type="entry name" value="PLASTIDIC GLUCOSE TRANSPORTER 4"/>
    <property type="match status" value="1"/>
</dbReference>
<dbReference type="InterPro" id="IPR050360">
    <property type="entry name" value="MFS_Sugar_Transporters"/>
</dbReference>
<dbReference type="InterPro" id="IPR003663">
    <property type="entry name" value="Sugar/inositol_transpt"/>
</dbReference>
<dbReference type="Proteomes" id="UP001149074">
    <property type="component" value="Unassembled WGS sequence"/>
</dbReference>
<accession>A0A9W9ENH5</accession>
<feature type="transmembrane region" description="Helical" evidence="8">
    <location>
        <begin position="256"/>
        <end position="277"/>
    </location>
</feature>
<evidence type="ECO:0000256" key="8">
    <source>
        <dbReference type="SAM" id="Phobius"/>
    </source>
</evidence>
<comment type="similarity">
    <text evidence="2 7">Belongs to the major facilitator superfamily. Sugar transporter (TC 2.A.1.1) family.</text>
</comment>
<sequence>MGFLGLSKGDARAYYLGTLVCLGGFLFGYDTGVVSGTITLESYKRSFGYTDASEDTNARISSLTVGLQQCGSFVGCFAIFPMASRFGRKLSMQLSALVFVIGAAIQTGDTHDLASFYVGRVVAGLGVGGASVLVPLYASEMSPKRLRGRIGSGYQFLFTANYGVNKHISPRLEKQWQIPISMQIIPGALLGLGMITVPESCRWLVQRERCDEAWESLTWIRASHGAEVQDEMNEIVTTVVLERNCSRNILRSRVSLYRLMLAFTVMVAQVCTGANALAYFSPQFFKLVVGDGTDNLLISGIFGAIKIVSCGVFIFFLSEKMGRRASFCGGAILMSACLLCVAIVDKLEPPLGDGVVSGAGIGVIALLFLTIIVYNMSWGPLGWIYIAEVLSPSTRDLGVAISLGTQWIFNIIWSVSTPYMINSLGWGTFLFFAIINACSAVFAWFFVRETMGKSLEEMEKEFNPDIYDENSEKSMV</sequence>
<dbReference type="EMBL" id="JAPQKI010000010">
    <property type="protein sequence ID" value="KAJ5085041.1"/>
    <property type="molecule type" value="Genomic_DNA"/>
</dbReference>
<keyword evidence="11" id="KW-1185">Reference proteome</keyword>
<dbReference type="PANTHER" id="PTHR48022:SF25">
    <property type="entry name" value="QUINATE TRANSPORTER, PUTATIVE (AFU_ORTHOLOGUE AFUA_5G12950)-RELATED"/>
    <property type="match status" value="1"/>
</dbReference>
<reference evidence="10" key="2">
    <citation type="journal article" date="2023" name="IMA Fungus">
        <title>Comparative genomic study of the Penicillium genus elucidates a diverse pangenome and 15 lateral gene transfer events.</title>
        <authorList>
            <person name="Petersen C."/>
            <person name="Sorensen T."/>
            <person name="Nielsen M.R."/>
            <person name="Sondergaard T.E."/>
            <person name="Sorensen J.L."/>
            <person name="Fitzpatrick D.A."/>
            <person name="Frisvad J.C."/>
            <person name="Nielsen K.L."/>
        </authorList>
    </citation>
    <scope>NUCLEOTIDE SEQUENCE</scope>
    <source>
        <strain evidence="10">IBT 30761</strain>
    </source>
</reference>
<dbReference type="PRINTS" id="PR00171">
    <property type="entry name" value="SUGRTRNSPORT"/>
</dbReference>
<dbReference type="GeneID" id="81361282"/>
<proteinExistence type="inferred from homology"/>
<dbReference type="InterPro" id="IPR005828">
    <property type="entry name" value="MFS_sugar_transport-like"/>
</dbReference>
<keyword evidence="6 8" id="KW-0472">Membrane</keyword>
<keyword evidence="5 8" id="KW-1133">Transmembrane helix</keyword>
<dbReference type="SUPFAM" id="SSF103473">
    <property type="entry name" value="MFS general substrate transporter"/>
    <property type="match status" value="1"/>
</dbReference>
<evidence type="ECO:0000256" key="6">
    <source>
        <dbReference type="ARBA" id="ARBA00023136"/>
    </source>
</evidence>
<keyword evidence="4 8" id="KW-0812">Transmembrane</keyword>
<dbReference type="GO" id="GO:0005351">
    <property type="term" value="F:carbohydrate:proton symporter activity"/>
    <property type="evidence" value="ECO:0007669"/>
    <property type="project" value="TreeGrafter"/>
</dbReference>
<dbReference type="NCBIfam" id="TIGR00879">
    <property type="entry name" value="SP"/>
    <property type="match status" value="1"/>
</dbReference>
<dbReference type="InterPro" id="IPR036259">
    <property type="entry name" value="MFS_trans_sf"/>
</dbReference>
<gene>
    <name evidence="10" type="ORF">N7532_009812</name>
</gene>
<evidence type="ECO:0000259" key="9">
    <source>
        <dbReference type="PROSITE" id="PS50850"/>
    </source>
</evidence>
<feature type="domain" description="Major facilitator superfamily (MFS) profile" evidence="9">
    <location>
        <begin position="16"/>
        <end position="451"/>
    </location>
</feature>